<dbReference type="AlphaFoldDB" id="Q1MNX5"/>
<reference evidence="2 3" key="1">
    <citation type="submission" date="2005-11" db="EMBL/GenBank/DDBJ databases">
        <title>The complete genome sequence of Lawsonia intracellularis: the causative agent of proliferative enteropathy.</title>
        <authorList>
            <person name="Kaur K."/>
            <person name="Zhang Q."/>
            <person name="Beckler D."/>
            <person name="Munir S."/>
            <person name="Li L."/>
            <person name="Kinsley K."/>
            <person name="Herron L."/>
            <person name="Peterson A."/>
            <person name="May B."/>
            <person name="Singh S."/>
            <person name="Gebhart C."/>
            <person name="Kapur V."/>
        </authorList>
    </citation>
    <scope>NUCLEOTIDE SEQUENCE [LARGE SCALE GENOMIC DNA]</scope>
    <source>
        <strain evidence="2 3">PHE/MN1-00</strain>
        <plasmid evidence="3">pLaw3</plasmid>
    </source>
</reference>
<dbReference type="EMBL" id="AM180255">
    <property type="protein sequence ID" value="CAJ53958.1"/>
    <property type="molecule type" value="Genomic_DNA"/>
</dbReference>
<geneLocation type="plasmid" evidence="3">
    <name>pLaw3</name>
</geneLocation>
<evidence type="ECO:0000259" key="1">
    <source>
        <dbReference type="Pfam" id="PF00535"/>
    </source>
</evidence>
<dbReference type="Proteomes" id="UP000002430">
    <property type="component" value="Plasmid 3"/>
</dbReference>
<keyword evidence="2" id="KW-0614">Plasmid</keyword>
<protein>
    <submittedName>
        <fullName evidence="2">Glycosyltransferase</fullName>
    </submittedName>
</protein>
<dbReference type="GO" id="GO:0016758">
    <property type="term" value="F:hexosyltransferase activity"/>
    <property type="evidence" value="ECO:0007669"/>
    <property type="project" value="UniProtKB-ARBA"/>
</dbReference>
<dbReference type="Gene3D" id="3.90.550.10">
    <property type="entry name" value="Spore Coat Polysaccharide Biosynthesis Protein SpsA, Chain A"/>
    <property type="match status" value="1"/>
</dbReference>
<dbReference type="PANTHER" id="PTHR22916:SF3">
    <property type="entry name" value="UDP-GLCNAC:BETAGAL BETA-1,3-N-ACETYLGLUCOSAMINYLTRANSFERASE-LIKE PROTEIN 1"/>
    <property type="match status" value="1"/>
</dbReference>
<keyword evidence="3" id="KW-1185">Reference proteome</keyword>
<dbReference type="SUPFAM" id="SSF53448">
    <property type="entry name" value="Nucleotide-diphospho-sugar transferases"/>
    <property type="match status" value="1"/>
</dbReference>
<dbReference type="CDD" id="cd00761">
    <property type="entry name" value="Glyco_tranf_GTA_type"/>
    <property type="match status" value="1"/>
</dbReference>
<evidence type="ECO:0000313" key="2">
    <source>
        <dbReference type="EMBL" id="CAJ53958.1"/>
    </source>
</evidence>
<dbReference type="Pfam" id="PF00535">
    <property type="entry name" value="Glycos_transf_2"/>
    <property type="match status" value="1"/>
</dbReference>
<feature type="domain" description="Glycosyltransferase 2-like" evidence="1">
    <location>
        <begin position="6"/>
        <end position="176"/>
    </location>
</feature>
<dbReference type="OrthoDB" id="9786172at2"/>
<dbReference type="RefSeq" id="WP_011527325.1">
    <property type="nucleotide sequence ID" value="NC_008014.1"/>
</dbReference>
<dbReference type="PANTHER" id="PTHR22916">
    <property type="entry name" value="GLYCOSYLTRANSFERASE"/>
    <property type="match status" value="1"/>
</dbReference>
<organism evidence="2 3">
    <name type="scientific">Lawsonia intracellularis (strain PHE/MN1-00)</name>
    <dbReference type="NCBI Taxonomy" id="363253"/>
    <lineage>
        <taxon>Bacteria</taxon>
        <taxon>Pseudomonadati</taxon>
        <taxon>Thermodesulfobacteriota</taxon>
        <taxon>Desulfovibrionia</taxon>
        <taxon>Desulfovibrionales</taxon>
        <taxon>Desulfovibrionaceae</taxon>
        <taxon>Lawsonia</taxon>
    </lineage>
</organism>
<sequence length="295" mass="34616">MTQYVSIITTSYNYAAYLADTIESVIAQTYPYWELIIVDDGSTDTSLEIIKQYTEKDSRIHLIQHPDGKNYGLPTTVYLGILHAQYDYIAFLESDDMWTPDSLQERLVVMNKTQADVVFNQCKPIGDVTSVSRDVHGYLSLIHETMSQLTPPFSLFTCYLTTTNLIPTFSCVLLKKAPLLQCTFTPPRPSWLDYWLWSQLSIGSTFAYSPKPLTLWRIHPSSYNTQNDQLFKKCWMPFYLSVCWNMTKQAFKQYPYQIHRYIIPFLYMVKTWSVHSPFISWLKPILQRFRKRYSM</sequence>
<proteinExistence type="predicted"/>
<name>Q1MNX5_LAWIP</name>
<evidence type="ECO:0000313" key="3">
    <source>
        <dbReference type="Proteomes" id="UP000002430"/>
    </source>
</evidence>
<dbReference type="HOGENOM" id="CLU_025996_0_3_7"/>
<dbReference type="InterPro" id="IPR029044">
    <property type="entry name" value="Nucleotide-diphossugar_trans"/>
</dbReference>
<accession>Q1MNX5</accession>
<gene>
    <name evidence="2" type="ordered locus">LIC006</name>
</gene>
<dbReference type="KEGG" id="lip:LIC006"/>
<dbReference type="CAZy" id="GT2">
    <property type="family name" value="Glycosyltransferase Family 2"/>
</dbReference>
<dbReference type="InterPro" id="IPR001173">
    <property type="entry name" value="Glyco_trans_2-like"/>
</dbReference>